<comment type="caution">
    <text evidence="1">The sequence shown here is derived from an EMBL/GenBank/DDBJ whole genome shotgun (WGS) entry which is preliminary data.</text>
</comment>
<proteinExistence type="predicted"/>
<gene>
    <name evidence="1" type="ORF">V0288_23140</name>
</gene>
<dbReference type="Proteomes" id="UP001328733">
    <property type="component" value="Unassembled WGS sequence"/>
</dbReference>
<dbReference type="RefSeq" id="WP_332867514.1">
    <property type="nucleotide sequence ID" value="NZ_JBAFSM010000071.1"/>
</dbReference>
<protein>
    <submittedName>
        <fullName evidence="1">Uncharacterized protein</fullName>
    </submittedName>
</protein>
<evidence type="ECO:0000313" key="1">
    <source>
        <dbReference type="EMBL" id="MEG3440043.1"/>
    </source>
</evidence>
<dbReference type="AlphaFoldDB" id="A0AAW9R0L6"/>
<keyword evidence="2" id="KW-1185">Reference proteome</keyword>
<organism evidence="1 2">
    <name type="scientific">Pannus brasiliensis CCIBt3594</name>
    <dbReference type="NCBI Taxonomy" id="1427578"/>
    <lineage>
        <taxon>Bacteria</taxon>
        <taxon>Bacillati</taxon>
        <taxon>Cyanobacteriota</taxon>
        <taxon>Cyanophyceae</taxon>
        <taxon>Oscillatoriophycideae</taxon>
        <taxon>Chroococcales</taxon>
        <taxon>Microcystaceae</taxon>
        <taxon>Pannus</taxon>
    </lineage>
</organism>
<sequence length="207" mass="23858">MDLPKIDFSNLFLYGGSFSGWVLLGRFVYEIYRDEVRTGNLKVEVDRCECISDEQKLTVLKVDLCLVGVSKDIYIKTVKFIYPSIESSSSNSLIIRNGYSKDFTFQGLAELFTEQYKKWGSNREGVHVFIYRYANPSENNNYTRVKLENLKDLKIEKNTRKSVSLVVSGDFIMNDSMKIKLEIDYGVKKKVISLNPTIINPWSEENA</sequence>
<evidence type="ECO:0000313" key="2">
    <source>
        <dbReference type="Proteomes" id="UP001328733"/>
    </source>
</evidence>
<accession>A0AAW9R0L6</accession>
<dbReference type="EMBL" id="JBAFSM010000071">
    <property type="protein sequence ID" value="MEG3440043.1"/>
    <property type="molecule type" value="Genomic_DNA"/>
</dbReference>
<reference evidence="1 2" key="1">
    <citation type="submission" date="2024-01" db="EMBL/GenBank/DDBJ databases">
        <title>Genomic insights into the taxonomy and metabolism of the cyanobacterium Pannus brasiliensis CCIBt3594.</title>
        <authorList>
            <person name="Machado M."/>
            <person name="Botero N.B."/>
            <person name="Andreote A.P.D."/>
            <person name="Feitosa A.M.T."/>
            <person name="Popin R."/>
            <person name="Sivonen K."/>
            <person name="Fiore M.F."/>
        </authorList>
    </citation>
    <scope>NUCLEOTIDE SEQUENCE [LARGE SCALE GENOMIC DNA]</scope>
    <source>
        <strain evidence="1 2">CCIBt3594</strain>
    </source>
</reference>
<name>A0AAW9R0L6_9CHRO</name>